<accession>A0A2S4UFR6</accession>
<reference evidence="1" key="1">
    <citation type="submission" date="2017-12" db="EMBL/GenBank/DDBJ databases">
        <title>Gene loss provides genomic basis for host adaptation in cereal stripe rust fungi.</title>
        <authorList>
            <person name="Xia C."/>
        </authorList>
    </citation>
    <scope>NUCLEOTIDE SEQUENCE [LARGE SCALE GENOMIC DNA]</scope>
    <source>
        <strain evidence="1">93-210</strain>
    </source>
</reference>
<protein>
    <recommendedName>
        <fullName evidence="3">Protein kinase domain-containing protein</fullName>
    </recommendedName>
</protein>
<keyword evidence="2" id="KW-1185">Reference proteome</keyword>
<sequence>MSNNNNNSNNLSLAGLLLHPQQTTTARCRYSRLYYPQGSGDGSFGTVWLADWHSPLTLPPGTQPPGPSSRAEYKGKQLVAVKKMKKTFDGGWEECMKLKNSSHSEQFRCIHSRSHYTTLSYIRQPGNYISFRMYGGKLIPTH</sequence>
<evidence type="ECO:0000313" key="2">
    <source>
        <dbReference type="Proteomes" id="UP000239156"/>
    </source>
</evidence>
<dbReference type="Gene3D" id="3.30.200.20">
    <property type="entry name" value="Phosphorylase Kinase, domain 1"/>
    <property type="match status" value="1"/>
</dbReference>
<comment type="caution">
    <text evidence="1">The sequence shown here is derived from an EMBL/GenBank/DDBJ whole genome shotgun (WGS) entry which is preliminary data.</text>
</comment>
<name>A0A2S4UFR6_9BASI</name>
<dbReference type="VEuPathDB" id="FungiDB:PSTT_15821"/>
<evidence type="ECO:0008006" key="3">
    <source>
        <dbReference type="Google" id="ProtNLM"/>
    </source>
</evidence>
<evidence type="ECO:0000313" key="1">
    <source>
        <dbReference type="EMBL" id="POV96138.1"/>
    </source>
</evidence>
<proteinExistence type="predicted"/>
<dbReference type="Proteomes" id="UP000239156">
    <property type="component" value="Unassembled WGS sequence"/>
</dbReference>
<gene>
    <name evidence="1" type="ORF">PSTT_15821</name>
</gene>
<dbReference type="EMBL" id="PKSL01000310">
    <property type="protein sequence ID" value="POV96138.1"/>
    <property type="molecule type" value="Genomic_DNA"/>
</dbReference>
<organism evidence="1 2">
    <name type="scientific">Puccinia striiformis</name>
    <dbReference type="NCBI Taxonomy" id="27350"/>
    <lineage>
        <taxon>Eukaryota</taxon>
        <taxon>Fungi</taxon>
        <taxon>Dikarya</taxon>
        <taxon>Basidiomycota</taxon>
        <taxon>Pucciniomycotina</taxon>
        <taxon>Pucciniomycetes</taxon>
        <taxon>Pucciniales</taxon>
        <taxon>Pucciniaceae</taxon>
        <taxon>Puccinia</taxon>
    </lineage>
</organism>
<dbReference type="AlphaFoldDB" id="A0A2S4UFR6"/>